<accession>A0A0A7CBD9</accession>
<dbReference type="PANTHER" id="PTHR47416:SF8">
    <property type="entry name" value="BASIC-LEUCINE ZIPPER TRANSCRIPTION FACTOR E-RELATED"/>
    <property type="match status" value="1"/>
</dbReference>
<dbReference type="SUPFAM" id="SSF57959">
    <property type="entry name" value="Leucine zipper domain"/>
    <property type="match status" value="1"/>
</dbReference>
<evidence type="ECO:0000256" key="3">
    <source>
        <dbReference type="ARBA" id="ARBA00007163"/>
    </source>
</evidence>
<comment type="similarity">
    <text evidence="3">Belongs to the bZIP family.</text>
</comment>
<proteinExistence type="evidence at transcript level"/>
<evidence type="ECO:0000256" key="5">
    <source>
        <dbReference type="ARBA" id="ARBA00023125"/>
    </source>
</evidence>
<dbReference type="EMBL" id="KF022006">
    <property type="protein sequence ID" value="AIA57936.1"/>
    <property type="molecule type" value="mRNA"/>
</dbReference>
<dbReference type="InterPro" id="IPR046347">
    <property type="entry name" value="bZIP_sf"/>
</dbReference>
<dbReference type="GO" id="GO:0003677">
    <property type="term" value="F:DNA binding"/>
    <property type="evidence" value="ECO:0007669"/>
    <property type="project" value="UniProtKB-KW"/>
</dbReference>
<comment type="subcellular location">
    <subcellularLocation>
        <location evidence="2">Endoplasmic reticulum membrane</location>
        <topology evidence="2">Single-pass membrane protein</topology>
    </subcellularLocation>
    <subcellularLocation>
        <location evidence="1">Nucleus</location>
    </subcellularLocation>
</comment>
<dbReference type="Gene3D" id="1.20.5.170">
    <property type="match status" value="1"/>
</dbReference>
<dbReference type="InterPro" id="IPR004827">
    <property type="entry name" value="bZIP"/>
</dbReference>
<reference evidence="10" key="1">
    <citation type="submission" date="2013-05" db="EMBL/GenBank/DDBJ databases">
        <title>Expression of transcription factor and storage protein genes in developing endosperm of Jatropha curcas L.</title>
        <authorList>
            <person name="Gu K."/>
            <person name="Zhang S."/>
            <person name="Luo Y."/>
            <person name="Yi C."/>
            <person name="Hong Y."/>
            <person name="Yin Z."/>
        </authorList>
    </citation>
    <scope>NUCLEOTIDE SEQUENCE</scope>
</reference>
<evidence type="ECO:0000256" key="4">
    <source>
        <dbReference type="ARBA" id="ARBA00023015"/>
    </source>
</evidence>
<feature type="region of interest" description="Disordered" evidence="8">
    <location>
        <begin position="99"/>
        <end position="153"/>
    </location>
</feature>
<evidence type="ECO:0000256" key="8">
    <source>
        <dbReference type="SAM" id="MobiDB-lite"/>
    </source>
</evidence>
<sequence length="308" mass="34374">MMEDTEFQEGDIFRLVNFDDLEQLDWDNLFTGLPDGLPSLPTKSPPPIDVFNSSPDSVSSWIGQLENVLMEDDDDWAAEPSLQISENFFADILVDSPPGSAEVADASTDKDSAASDHGNSGASETEKESEKIVPDRAEVKNDDEDPDDHISKKLRRQLRNRDAAVRSRERKKMYVRDLEIKSRYLEGECRRLGRLLQCFVAENQALRLSLQKDNAFGVSSAKQESAVLLLESLLLGSLLWFLGVMCLFTLPKLPHLTLVAVPLENEEKKMAEKGAGSKMVIGPLMNSRRCRASRTRMKTESISDGVLV</sequence>
<feature type="region of interest" description="Disordered" evidence="8">
    <location>
        <begin position="37"/>
        <end position="56"/>
    </location>
</feature>
<dbReference type="KEGG" id="jcu:105635160"/>
<keyword evidence="7" id="KW-0539">Nucleus</keyword>
<evidence type="ECO:0000313" key="10">
    <source>
        <dbReference type="EMBL" id="AIA57936.1"/>
    </source>
</evidence>
<protein>
    <submittedName>
        <fullName evidence="10">Basic leucine zipper 60</fullName>
    </submittedName>
</protein>
<evidence type="ECO:0000256" key="7">
    <source>
        <dbReference type="ARBA" id="ARBA00023242"/>
    </source>
</evidence>
<feature type="domain" description="BZIP" evidence="9">
    <location>
        <begin position="150"/>
        <end position="213"/>
    </location>
</feature>
<evidence type="ECO:0000259" key="9">
    <source>
        <dbReference type="PROSITE" id="PS50217"/>
    </source>
</evidence>
<organism evidence="10">
    <name type="scientific">Jatropha curcas</name>
    <name type="common">Barbados nut</name>
    <dbReference type="NCBI Taxonomy" id="180498"/>
    <lineage>
        <taxon>Eukaryota</taxon>
        <taxon>Viridiplantae</taxon>
        <taxon>Streptophyta</taxon>
        <taxon>Embryophyta</taxon>
        <taxon>Tracheophyta</taxon>
        <taxon>Spermatophyta</taxon>
        <taxon>Magnoliopsida</taxon>
        <taxon>eudicotyledons</taxon>
        <taxon>Gunneridae</taxon>
        <taxon>Pentapetalae</taxon>
        <taxon>rosids</taxon>
        <taxon>fabids</taxon>
        <taxon>Malpighiales</taxon>
        <taxon>Euphorbiaceae</taxon>
        <taxon>Crotonoideae</taxon>
        <taxon>Jatropheae</taxon>
        <taxon>Jatropha</taxon>
    </lineage>
</organism>
<name>A0A0A7CBD9_JATCU</name>
<dbReference type="AlphaFoldDB" id="A0A0A7CBD9"/>
<evidence type="ECO:0000256" key="1">
    <source>
        <dbReference type="ARBA" id="ARBA00004123"/>
    </source>
</evidence>
<evidence type="ECO:0000256" key="6">
    <source>
        <dbReference type="ARBA" id="ARBA00023163"/>
    </source>
</evidence>
<dbReference type="Pfam" id="PF00170">
    <property type="entry name" value="bZIP_1"/>
    <property type="match status" value="1"/>
</dbReference>
<dbReference type="GeneID" id="105635160"/>
<dbReference type="GO" id="GO:0005789">
    <property type="term" value="C:endoplasmic reticulum membrane"/>
    <property type="evidence" value="ECO:0007669"/>
    <property type="project" value="UniProtKB-SubCell"/>
</dbReference>
<dbReference type="SMART" id="SM00338">
    <property type="entry name" value="BRLZ"/>
    <property type="match status" value="1"/>
</dbReference>
<dbReference type="PANTHER" id="PTHR47416">
    <property type="entry name" value="BASIC-LEUCINE ZIPPER TRANSCRIPTION FACTOR F-RELATED"/>
    <property type="match status" value="1"/>
</dbReference>
<keyword evidence="6" id="KW-0804">Transcription</keyword>
<dbReference type="OrthoDB" id="674948at2759"/>
<dbReference type="RefSeq" id="NP_001292941.1">
    <property type="nucleotide sequence ID" value="NM_001306012.1"/>
</dbReference>
<evidence type="ECO:0000256" key="2">
    <source>
        <dbReference type="ARBA" id="ARBA00004389"/>
    </source>
</evidence>
<dbReference type="CDD" id="cd14704">
    <property type="entry name" value="bZIP_HY5-like"/>
    <property type="match status" value="1"/>
</dbReference>
<keyword evidence="5" id="KW-0238">DNA-binding</keyword>
<dbReference type="PROSITE" id="PS50217">
    <property type="entry name" value="BZIP"/>
    <property type="match status" value="1"/>
</dbReference>
<gene>
    <name evidence="10" type="primary">bZIP60</name>
</gene>
<dbReference type="GO" id="GO:0003700">
    <property type="term" value="F:DNA-binding transcription factor activity"/>
    <property type="evidence" value="ECO:0007669"/>
    <property type="project" value="InterPro"/>
</dbReference>
<dbReference type="PROSITE" id="PS00036">
    <property type="entry name" value="BZIP_BASIC"/>
    <property type="match status" value="1"/>
</dbReference>
<keyword evidence="4" id="KW-0805">Transcription regulation</keyword>
<dbReference type="GO" id="GO:0005634">
    <property type="term" value="C:nucleus"/>
    <property type="evidence" value="ECO:0007669"/>
    <property type="project" value="UniProtKB-SubCell"/>
</dbReference>
<feature type="compositionally biased region" description="Basic and acidic residues" evidence="8">
    <location>
        <begin position="124"/>
        <end position="140"/>
    </location>
</feature>